<protein>
    <recommendedName>
        <fullName evidence="3">HTH crp-type domain-containing protein</fullName>
    </recommendedName>
</protein>
<proteinExistence type="predicted"/>
<gene>
    <name evidence="1" type="ORF">AOC36_08225</name>
</gene>
<evidence type="ECO:0000313" key="1">
    <source>
        <dbReference type="EMBL" id="AMC93972.1"/>
    </source>
</evidence>
<dbReference type="KEGG" id="erl:AOC36_08225"/>
<evidence type="ECO:0008006" key="3">
    <source>
        <dbReference type="Google" id="ProtNLM"/>
    </source>
</evidence>
<dbReference type="Proteomes" id="UP000063781">
    <property type="component" value="Chromosome"/>
</dbReference>
<evidence type="ECO:0000313" key="2">
    <source>
        <dbReference type="Proteomes" id="UP000063781"/>
    </source>
</evidence>
<accession>A0A0X8H0S3</accession>
<dbReference type="OrthoDB" id="9813719at2"/>
<reference evidence="1 2" key="1">
    <citation type="submission" date="2015-10" db="EMBL/GenBank/DDBJ databases">
        <title>Erysipelothrix larvae sp. LV19 isolated from the larval gut of the rhinoceros beetle, Trypoxylus dichotomus.</title>
        <authorList>
            <person name="Lim S."/>
            <person name="Kim B.-C."/>
        </authorList>
    </citation>
    <scope>NUCLEOTIDE SEQUENCE [LARGE SCALE GENOMIC DNA]</scope>
    <source>
        <strain evidence="1 2">LV19</strain>
    </source>
</reference>
<keyword evidence="2" id="KW-1185">Reference proteome</keyword>
<sequence length="74" mass="8500">MKHLNGNCVSTDVSTLIEHWETIIEKRKTSSIWKLLYLIVGQPVINLKYLESKIGISLRASNILMKRAKEYGIL</sequence>
<dbReference type="AlphaFoldDB" id="A0A0X8H0S3"/>
<organism evidence="1 2">
    <name type="scientific">Erysipelothrix larvae</name>
    <dbReference type="NCBI Taxonomy" id="1514105"/>
    <lineage>
        <taxon>Bacteria</taxon>
        <taxon>Bacillati</taxon>
        <taxon>Bacillota</taxon>
        <taxon>Erysipelotrichia</taxon>
        <taxon>Erysipelotrichales</taxon>
        <taxon>Erysipelotrichaceae</taxon>
        <taxon>Erysipelothrix</taxon>
    </lineage>
</organism>
<name>A0A0X8H0S3_9FIRM</name>
<dbReference type="EMBL" id="CP013213">
    <property type="protein sequence ID" value="AMC93972.1"/>
    <property type="molecule type" value="Genomic_DNA"/>
</dbReference>
<dbReference type="RefSeq" id="WP_067633257.1">
    <property type="nucleotide sequence ID" value="NZ_CP013213.1"/>
</dbReference>